<evidence type="ECO:0000313" key="7">
    <source>
        <dbReference type="Ensembl" id="ENSBJAP00000009704.1"/>
    </source>
</evidence>
<dbReference type="GO" id="GO:0005125">
    <property type="term" value="F:cytokine activity"/>
    <property type="evidence" value="ECO:0007669"/>
    <property type="project" value="UniProtKB-KW"/>
</dbReference>
<keyword evidence="3" id="KW-0202">Cytokine</keyword>
<reference evidence="7" key="1">
    <citation type="submission" date="2025-08" db="UniProtKB">
        <authorList>
            <consortium name="Ensembl"/>
        </authorList>
    </citation>
    <scope>IDENTIFICATION</scope>
</reference>
<dbReference type="GO" id="GO:0006955">
    <property type="term" value="P:immune response"/>
    <property type="evidence" value="ECO:0007669"/>
    <property type="project" value="InterPro"/>
</dbReference>
<dbReference type="Ensembl" id="ENSBJAT00000009979.1">
    <property type="protein sequence ID" value="ENSBJAP00000009704.1"/>
    <property type="gene ID" value="ENSBJAG00000006652.1"/>
</dbReference>
<sequence>MHVPVCPLVCPGVPFSIPVYPGVSVPVSLCPRVPVSPCPLMSPRCPRVPMCPLTHVGVRRRAGTGRCRRRCSKVGPQNWVLGYTGATTLGMWVPPPWGHECHHPGTMGATTPGPWDPPPPGPWAPPPRGPGADVSSQPNGSLWWEPGKSWAFIRGLGYRGGSLVCRQPGLYFVYAKVQLGAPGCPARAATLHGIHKRTPRYPRVLDLLVNKVVYCPQAHQVPWARNSFLGGLVRLETGDEVFTRVQAPELVRAVDGTRSYFGMFMV</sequence>
<feature type="domain" description="THD" evidence="6">
    <location>
        <begin position="130"/>
        <end position="266"/>
    </location>
</feature>
<dbReference type="PANTHER" id="PTHR11471">
    <property type="entry name" value="TUMOR NECROSIS FACTOR FAMILY MEMBER"/>
    <property type="match status" value="1"/>
</dbReference>
<evidence type="ECO:0000259" key="6">
    <source>
        <dbReference type="PROSITE" id="PS50049"/>
    </source>
</evidence>
<dbReference type="GO" id="GO:0005615">
    <property type="term" value="C:extracellular space"/>
    <property type="evidence" value="ECO:0007669"/>
    <property type="project" value="UniProtKB-KW"/>
</dbReference>
<name>A0A8C0AZZ6_9AVES</name>
<dbReference type="Pfam" id="PF00229">
    <property type="entry name" value="TNF"/>
    <property type="match status" value="1"/>
</dbReference>
<keyword evidence="8" id="KW-1185">Reference proteome</keyword>
<reference evidence="7" key="2">
    <citation type="submission" date="2025-09" db="UniProtKB">
        <authorList>
            <consortium name="Ensembl"/>
        </authorList>
    </citation>
    <scope>IDENTIFICATION</scope>
</reference>
<dbReference type="Proteomes" id="UP000694555">
    <property type="component" value="Unplaced"/>
</dbReference>
<evidence type="ECO:0000256" key="5">
    <source>
        <dbReference type="SAM" id="MobiDB-lite"/>
    </source>
</evidence>
<dbReference type="InterPro" id="IPR008983">
    <property type="entry name" value="Tumour_necrosis_fac-like_dom"/>
</dbReference>
<dbReference type="InterPro" id="IPR006052">
    <property type="entry name" value="TNF_dom"/>
</dbReference>
<keyword evidence="4" id="KW-0472">Membrane</keyword>
<dbReference type="SMART" id="SM00207">
    <property type="entry name" value="TNF"/>
    <property type="match status" value="1"/>
</dbReference>
<evidence type="ECO:0000256" key="2">
    <source>
        <dbReference type="ARBA" id="ARBA00008670"/>
    </source>
</evidence>
<protein>
    <submittedName>
        <fullName evidence="7">TNF superfamily member 14</fullName>
    </submittedName>
</protein>
<comment type="similarity">
    <text evidence="2">Belongs to the tumor necrosis factor family.</text>
</comment>
<dbReference type="CDD" id="cd00184">
    <property type="entry name" value="TNF"/>
    <property type="match status" value="1"/>
</dbReference>
<dbReference type="GO" id="GO:0005164">
    <property type="term" value="F:tumor necrosis factor receptor binding"/>
    <property type="evidence" value="ECO:0007669"/>
    <property type="project" value="InterPro"/>
</dbReference>
<comment type="subcellular location">
    <subcellularLocation>
        <location evidence="1">Membrane</location>
    </subcellularLocation>
</comment>
<evidence type="ECO:0000313" key="8">
    <source>
        <dbReference type="Proteomes" id="UP000694555"/>
    </source>
</evidence>
<feature type="region of interest" description="Disordered" evidence="5">
    <location>
        <begin position="103"/>
        <end position="139"/>
    </location>
</feature>
<accession>A0A8C0AZZ6</accession>
<feature type="compositionally biased region" description="Pro residues" evidence="5">
    <location>
        <begin position="114"/>
        <end position="129"/>
    </location>
</feature>
<dbReference type="PROSITE" id="PS50049">
    <property type="entry name" value="THD_2"/>
    <property type="match status" value="1"/>
</dbReference>
<organism evidence="7 8">
    <name type="scientific">Buteo japonicus</name>
    <dbReference type="NCBI Taxonomy" id="224669"/>
    <lineage>
        <taxon>Eukaryota</taxon>
        <taxon>Metazoa</taxon>
        <taxon>Chordata</taxon>
        <taxon>Craniata</taxon>
        <taxon>Vertebrata</taxon>
        <taxon>Euteleostomi</taxon>
        <taxon>Archelosauria</taxon>
        <taxon>Archosauria</taxon>
        <taxon>Dinosauria</taxon>
        <taxon>Saurischia</taxon>
        <taxon>Theropoda</taxon>
        <taxon>Coelurosauria</taxon>
        <taxon>Aves</taxon>
        <taxon>Neognathae</taxon>
        <taxon>Neoaves</taxon>
        <taxon>Telluraves</taxon>
        <taxon>Accipitrimorphae</taxon>
        <taxon>Accipitriformes</taxon>
        <taxon>Accipitridae</taxon>
        <taxon>Accipitrinae</taxon>
        <taxon>Buteo</taxon>
    </lineage>
</organism>
<dbReference type="SUPFAM" id="SSF49842">
    <property type="entry name" value="TNF-like"/>
    <property type="match status" value="1"/>
</dbReference>
<dbReference type="AlphaFoldDB" id="A0A8C0AZZ6"/>
<evidence type="ECO:0000256" key="3">
    <source>
        <dbReference type="ARBA" id="ARBA00022514"/>
    </source>
</evidence>
<evidence type="ECO:0000256" key="1">
    <source>
        <dbReference type="ARBA" id="ARBA00004370"/>
    </source>
</evidence>
<dbReference type="GO" id="GO:0016020">
    <property type="term" value="C:membrane"/>
    <property type="evidence" value="ECO:0007669"/>
    <property type="project" value="UniProtKB-SubCell"/>
</dbReference>
<dbReference type="PANTHER" id="PTHR11471:SF34">
    <property type="entry name" value="TUMOR NECROSIS FACTOR LIGAND SUPERFAMILY MEMBER 14"/>
    <property type="match status" value="1"/>
</dbReference>
<proteinExistence type="inferred from homology"/>
<evidence type="ECO:0000256" key="4">
    <source>
        <dbReference type="ARBA" id="ARBA00023136"/>
    </source>
</evidence>
<dbReference type="Gene3D" id="2.60.120.40">
    <property type="match status" value="1"/>
</dbReference>